<dbReference type="PANTHER" id="PTHR30329">
    <property type="entry name" value="STATOR ELEMENT OF FLAGELLAR MOTOR COMPLEX"/>
    <property type="match status" value="1"/>
</dbReference>
<dbReference type="AlphaFoldDB" id="A0A8J6PB44"/>
<name>A0A8J6PB44_9FLAO</name>
<evidence type="ECO:0000256" key="3">
    <source>
        <dbReference type="ARBA" id="ARBA00023136"/>
    </source>
</evidence>
<dbReference type="GO" id="GO:0005509">
    <property type="term" value="F:calcium ion binding"/>
    <property type="evidence" value="ECO:0007669"/>
    <property type="project" value="InterPro"/>
</dbReference>
<keyword evidence="2" id="KW-0732">Signal</keyword>
<keyword evidence="4" id="KW-0998">Cell outer membrane</keyword>
<comment type="subcellular location">
    <subcellularLocation>
        <location evidence="1">Cell outer membrane</location>
    </subcellularLocation>
</comment>
<dbReference type="Gene3D" id="3.30.1330.60">
    <property type="entry name" value="OmpA-like domain"/>
    <property type="match status" value="1"/>
</dbReference>
<dbReference type="PRINTS" id="PR01021">
    <property type="entry name" value="OMPADOMAIN"/>
</dbReference>
<dbReference type="InterPro" id="IPR006664">
    <property type="entry name" value="OMP_bac"/>
</dbReference>
<evidence type="ECO:0000313" key="8">
    <source>
        <dbReference type="Proteomes" id="UP000652681"/>
    </source>
</evidence>
<dbReference type="GO" id="GO:0009279">
    <property type="term" value="C:cell outer membrane"/>
    <property type="evidence" value="ECO:0007669"/>
    <property type="project" value="UniProtKB-SubCell"/>
</dbReference>
<dbReference type="Pfam" id="PF18990">
    <property type="entry name" value="DUF5723"/>
    <property type="match status" value="1"/>
</dbReference>
<dbReference type="InterPro" id="IPR050330">
    <property type="entry name" value="Bact_OuterMem_StrucFunc"/>
</dbReference>
<dbReference type="Pfam" id="PF00691">
    <property type="entry name" value="OmpA"/>
    <property type="match status" value="1"/>
</dbReference>
<sequence>MRRNLLICFLIGSIGSYLLNFAHSQNYLGVHSSNYAGVMGLDIQPASFVDGRFVVDVNLASGNVGGWTNIAKFDTRDMPGWWTKSFKRDTMWMKPDSTFSDRYIIDNYQLGSGKNLGVYANTQVDILNFAFHVHPKIAIGLGMKVRGIANVEDASPELIKLLRNGLDYADLWQQNLRDQNVNISSMVWKEYKLNYGQVLLDKGEHFLKMGVGVKLLQGVSSVYMYSNDINYGLNNKDTSFLLQGDFSYGYSSNLDKEKVNFGKELQGSASKLGVGFDLGFVYEWRPDHEEYKYEMDGETGLWRKDKNKYKARVGVSLLDIGGMRFTKGGYSRDFTVNETNPFDLRVFENAKDLESTDRILDSLIRFDPDWSEKQGTGESYYHNLPTALSLQAGYQIWKDFNVDVTGIVNLLSRKNESRVRIANQITVTPSYDFAWAGVHLPISYNSFSGFKAGIATRLGPITIGVTDFKSLFATGKLRGAEVYAGLRVPVLYGEPKDRDNDKVSDKKDLCIDVPGVWAFKGCPDTDGDGIQDSEDECPAEPGIPAFNGCPDTDGDGVKDALDLCPDVPGLPQFNGCPDTDGDGVIDKDDDCPEVPGIPAFKGCPDTDGDGIPDHEDACPTAAGPEINNGCPDTDGDGVLDFLDNCPTVPGPAENNGCPWPDTDGDGILDKDDKCPNLPGPIKNQGCPYQDTDNDGVIDSEDDCPNTPGTVANKGCPEIEEAVKEILKTAFDNLEFETGKDIIKEASKPSLDELAEVLVKRPEWKLQIAGHTDNVGSAQSNLILSKKRAEAVRNYLASKGLDEKRFSVLYFGQTQPIADNATPEGRQKNRRVEMTVIFE</sequence>
<dbReference type="Proteomes" id="UP000652681">
    <property type="component" value="Unassembled WGS sequence"/>
</dbReference>
<proteinExistence type="predicted"/>
<evidence type="ECO:0000313" key="7">
    <source>
        <dbReference type="EMBL" id="MBC9811547.1"/>
    </source>
</evidence>
<dbReference type="RefSeq" id="WP_216713528.1">
    <property type="nucleotide sequence ID" value="NZ_JACVEL010000002.1"/>
</dbReference>
<dbReference type="Gene3D" id="4.10.1080.10">
    <property type="entry name" value="TSP type-3 repeat"/>
    <property type="match status" value="1"/>
</dbReference>
<comment type="caution">
    <text evidence="7">The sequence shown here is derived from an EMBL/GenBank/DDBJ whole genome shotgun (WGS) entry which is preliminary data.</text>
</comment>
<dbReference type="InterPro" id="IPR028974">
    <property type="entry name" value="TSP_type-3_rpt"/>
</dbReference>
<dbReference type="InterPro" id="IPR043781">
    <property type="entry name" value="DUF5723"/>
</dbReference>
<dbReference type="PROSITE" id="PS51123">
    <property type="entry name" value="OMPA_2"/>
    <property type="match status" value="1"/>
</dbReference>
<dbReference type="InterPro" id="IPR006665">
    <property type="entry name" value="OmpA-like"/>
</dbReference>
<evidence type="ECO:0000256" key="4">
    <source>
        <dbReference type="ARBA" id="ARBA00023237"/>
    </source>
</evidence>
<feature type="domain" description="OmpA-like" evidence="6">
    <location>
        <begin position="722"/>
        <end position="838"/>
    </location>
</feature>
<dbReference type="Pfam" id="PF02412">
    <property type="entry name" value="TSP_3"/>
    <property type="match status" value="6"/>
</dbReference>
<dbReference type="EMBL" id="JACVEL010000002">
    <property type="protein sequence ID" value="MBC9811547.1"/>
    <property type="molecule type" value="Genomic_DNA"/>
</dbReference>
<dbReference type="SUPFAM" id="SSF103088">
    <property type="entry name" value="OmpA-like"/>
    <property type="match status" value="1"/>
</dbReference>
<keyword evidence="3 5" id="KW-0472">Membrane</keyword>
<dbReference type="GO" id="GO:0007155">
    <property type="term" value="P:cell adhesion"/>
    <property type="evidence" value="ECO:0007669"/>
    <property type="project" value="InterPro"/>
</dbReference>
<evidence type="ECO:0000259" key="6">
    <source>
        <dbReference type="PROSITE" id="PS51123"/>
    </source>
</evidence>
<reference evidence="7" key="1">
    <citation type="submission" date="2020-09" db="EMBL/GenBank/DDBJ databases">
        <title>Taishania pollutisoli gen. nov., sp. nov., Isolated from Tetrabromobisphenol A-Contaminated Soil.</title>
        <authorList>
            <person name="Chen Q."/>
        </authorList>
    </citation>
    <scope>NUCLEOTIDE SEQUENCE</scope>
    <source>
        <strain evidence="7">CZZ-1</strain>
    </source>
</reference>
<accession>A0A8J6PB44</accession>
<evidence type="ECO:0000256" key="5">
    <source>
        <dbReference type="PROSITE-ProRule" id="PRU00473"/>
    </source>
</evidence>
<dbReference type="CDD" id="cd07185">
    <property type="entry name" value="OmpA_C-like"/>
    <property type="match status" value="1"/>
</dbReference>
<keyword evidence="8" id="KW-1185">Reference proteome</keyword>
<evidence type="ECO:0000256" key="1">
    <source>
        <dbReference type="ARBA" id="ARBA00004442"/>
    </source>
</evidence>
<dbReference type="PANTHER" id="PTHR30329:SF21">
    <property type="entry name" value="LIPOPROTEIN YIAD-RELATED"/>
    <property type="match status" value="1"/>
</dbReference>
<dbReference type="InterPro" id="IPR003367">
    <property type="entry name" value="Thrombospondin_3-like_rpt"/>
</dbReference>
<gene>
    <name evidence="7" type="ORF">H9Y05_03580</name>
</gene>
<dbReference type="InterPro" id="IPR036737">
    <property type="entry name" value="OmpA-like_sf"/>
</dbReference>
<protein>
    <submittedName>
        <fullName evidence="7">OmpA family protein</fullName>
    </submittedName>
</protein>
<evidence type="ECO:0000256" key="2">
    <source>
        <dbReference type="ARBA" id="ARBA00022729"/>
    </source>
</evidence>
<dbReference type="SUPFAM" id="SSF103647">
    <property type="entry name" value="TSP type-3 repeat"/>
    <property type="match status" value="2"/>
</dbReference>
<organism evidence="7 8">
    <name type="scientific">Taishania pollutisoli</name>
    <dbReference type="NCBI Taxonomy" id="2766479"/>
    <lineage>
        <taxon>Bacteria</taxon>
        <taxon>Pseudomonadati</taxon>
        <taxon>Bacteroidota</taxon>
        <taxon>Flavobacteriia</taxon>
        <taxon>Flavobacteriales</taxon>
        <taxon>Crocinitomicaceae</taxon>
        <taxon>Taishania</taxon>
    </lineage>
</organism>